<reference evidence="1 2" key="1">
    <citation type="journal article" date="2014" name="World J. Microbiol. Biotechnol.">
        <title>Biodiversity and physiological characteristics of Antarctic and Arctic lichens-associated bacteria.</title>
        <authorList>
            <person name="Lee Y.M."/>
            <person name="Kim E.H."/>
            <person name="Lee H.K."/>
            <person name="Hong S.G."/>
        </authorList>
    </citation>
    <scope>NUCLEOTIDE SEQUENCE [LARGE SCALE GENOMIC DNA]</scope>
    <source>
        <strain evidence="1 2">PAMC 26569</strain>
        <plasmid evidence="1">unnamed2</plasmid>
    </source>
</reference>
<evidence type="ECO:0000313" key="2">
    <source>
        <dbReference type="Proteomes" id="UP000500767"/>
    </source>
</evidence>
<keyword evidence="1" id="KW-0614">Plasmid</keyword>
<gene>
    <name evidence="1" type="ORF">HN018_24080</name>
</gene>
<proteinExistence type="predicted"/>
<organism evidence="1 2">
    <name type="scientific">Lichenicola cladoniae</name>
    <dbReference type="NCBI Taxonomy" id="1484109"/>
    <lineage>
        <taxon>Bacteria</taxon>
        <taxon>Pseudomonadati</taxon>
        <taxon>Pseudomonadota</taxon>
        <taxon>Alphaproteobacteria</taxon>
        <taxon>Acetobacterales</taxon>
        <taxon>Acetobacteraceae</taxon>
        <taxon>Lichenicola</taxon>
    </lineage>
</organism>
<sequence length="204" mass="22757">MNGVVDPSGTDADIRTDGILAPAHTDWLRQVLTVAGPIADVALFERKARGPSAVPWHLDLDHEELRLLAPIAAGGPAARGLARVLRAQVEAHHQRVLAAADQPGGGCPLDLHRLVPIPARILQLGNDAPASRLWLWTYWGTLQPLRHVRRLDPVADRWRKRTVRVEWEFWSADWTPWRAIVQLRQDWPSLEFAVQPDYGDAADG</sequence>
<accession>A0A6M8HYQ5</accession>
<evidence type="ECO:0000313" key="1">
    <source>
        <dbReference type="EMBL" id="QKE93295.1"/>
    </source>
</evidence>
<geneLocation type="plasmid" evidence="1 2">
    <name>unnamed2</name>
</geneLocation>
<dbReference type="Proteomes" id="UP000500767">
    <property type="component" value="Plasmid unnamed2"/>
</dbReference>
<dbReference type="EMBL" id="CP053710">
    <property type="protein sequence ID" value="QKE93295.1"/>
    <property type="molecule type" value="Genomic_DNA"/>
</dbReference>
<dbReference type="RefSeq" id="WP_171835733.1">
    <property type="nucleotide sequence ID" value="NZ_CP053710.1"/>
</dbReference>
<keyword evidence="2" id="KW-1185">Reference proteome</keyword>
<protein>
    <submittedName>
        <fullName evidence="1">Uncharacterized protein</fullName>
    </submittedName>
</protein>
<dbReference type="KEGG" id="lck:HN018_24080"/>
<dbReference type="AlphaFoldDB" id="A0A6M8HYQ5"/>
<name>A0A6M8HYQ5_9PROT</name>